<keyword evidence="2" id="KW-1185">Reference proteome</keyword>
<reference evidence="1 2" key="1">
    <citation type="journal article" date="2022" name="Hortic Res">
        <title>A haplotype resolved chromosomal level avocado genome allows analysis of novel avocado genes.</title>
        <authorList>
            <person name="Nath O."/>
            <person name="Fletcher S.J."/>
            <person name="Hayward A."/>
            <person name="Shaw L.M."/>
            <person name="Masouleh A.K."/>
            <person name="Furtado A."/>
            <person name="Henry R.J."/>
            <person name="Mitter N."/>
        </authorList>
    </citation>
    <scope>NUCLEOTIDE SEQUENCE [LARGE SCALE GENOMIC DNA]</scope>
    <source>
        <strain evidence="2">cv. Hass</strain>
    </source>
</reference>
<evidence type="ECO:0000313" key="2">
    <source>
        <dbReference type="Proteomes" id="UP001234297"/>
    </source>
</evidence>
<sequence length="624" mass="69486">MLSRFDFFDLNRSFNSSYSGCGDSRRQGLMVSNQRSSLSSQSAIKPVQVTRSLARALNIWNTMGVEGFMDWKGNPINPKRHGGTRAASFIHFLAVMLFVGFTSTTLNLVVYLRKTMHMGVASSSTNVTNFIGMSCAFALLGGFVSDSYMTRFKTILIFIPILFLGYGLLALQAHLPSLQPPECNLSTPQSSCKHVNGNNSVLLYVAIYLIALGEGSMRANIPSFGGDQFDEDDPTESKKRSSFFNWLTVSLSIGSIAGLIFIVWIEDNQGWDLGLLICGLAVLVGMLVMVMGLSFYRIQRPKGSPLTRMLQVFVAAFKKRRLILPENEEELHQVTKEEMVDGEVLPHTKDFKFLDKATIPYGNTSKWSVCTVAQVEETKIVLRMAPIFISAVFCHMPISQLTTFAVEQGMTMNTKLGSIHISPVTLVVIPIILQTVILVVYDRFFVPFARKVTGYRSGITHLQRIGVSFIVTPVAACLAAFIEKKRKRVAEDYGLIDSATGVPMSVMWLLLQFIAVAVNDVFAFVGLLEFFNSEASRGMKSIGTAIFWCVTGLSSLLASFLVKMVNRATKHRGGMGWLEGNNLNKSYLDRYYWFLSVTGCVGFLNYLYWARRYAYRQPIHAPSS</sequence>
<gene>
    <name evidence="1" type="ORF">MRB53_035189</name>
</gene>
<accession>A0ACC2K445</accession>
<organism evidence="1 2">
    <name type="scientific">Persea americana</name>
    <name type="common">Avocado</name>
    <dbReference type="NCBI Taxonomy" id="3435"/>
    <lineage>
        <taxon>Eukaryota</taxon>
        <taxon>Viridiplantae</taxon>
        <taxon>Streptophyta</taxon>
        <taxon>Embryophyta</taxon>
        <taxon>Tracheophyta</taxon>
        <taxon>Spermatophyta</taxon>
        <taxon>Magnoliopsida</taxon>
        <taxon>Magnoliidae</taxon>
        <taxon>Laurales</taxon>
        <taxon>Lauraceae</taxon>
        <taxon>Persea</taxon>
    </lineage>
</organism>
<dbReference type="EMBL" id="CM056820">
    <property type="protein sequence ID" value="KAJ8615817.1"/>
    <property type="molecule type" value="Genomic_DNA"/>
</dbReference>
<protein>
    <submittedName>
        <fullName evidence="1">Uncharacterized protein</fullName>
    </submittedName>
</protein>
<comment type="caution">
    <text evidence="1">The sequence shown here is derived from an EMBL/GenBank/DDBJ whole genome shotgun (WGS) entry which is preliminary data.</text>
</comment>
<dbReference type="Proteomes" id="UP001234297">
    <property type="component" value="Chromosome 12"/>
</dbReference>
<proteinExistence type="predicted"/>
<evidence type="ECO:0000313" key="1">
    <source>
        <dbReference type="EMBL" id="KAJ8615817.1"/>
    </source>
</evidence>
<name>A0ACC2K445_PERAE</name>